<gene>
    <name evidence="13" type="ORF">RM445_20490</name>
</gene>
<comment type="similarity">
    <text evidence="1">Belongs to the NADH dehydrogenase family.</text>
</comment>
<dbReference type="Pfam" id="PF07992">
    <property type="entry name" value="Pyr_redox_2"/>
    <property type="match status" value="1"/>
</dbReference>
<dbReference type="InterPro" id="IPR045024">
    <property type="entry name" value="NDH-2"/>
</dbReference>
<evidence type="ECO:0000256" key="1">
    <source>
        <dbReference type="ARBA" id="ARBA00005272"/>
    </source>
</evidence>
<evidence type="ECO:0000313" key="13">
    <source>
        <dbReference type="EMBL" id="MDT0351909.1"/>
    </source>
</evidence>
<evidence type="ECO:0000313" key="14">
    <source>
        <dbReference type="Proteomes" id="UP001183202"/>
    </source>
</evidence>
<evidence type="ECO:0000256" key="8">
    <source>
        <dbReference type="ARBA" id="ARBA00047599"/>
    </source>
</evidence>
<evidence type="ECO:0000256" key="9">
    <source>
        <dbReference type="SAM" id="MobiDB-lite"/>
    </source>
</evidence>
<dbReference type="SUPFAM" id="SSF51905">
    <property type="entry name" value="FAD/NAD(P)-binding domain"/>
    <property type="match status" value="1"/>
</dbReference>
<dbReference type="EMBL" id="JAVREJ010000015">
    <property type="protein sequence ID" value="MDT0351909.1"/>
    <property type="molecule type" value="Genomic_DNA"/>
</dbReference>
<organism evidence="13 14">
    <name type="scientific">Pseudonocardia charpentierae</name>
    <dbReference type="NCBI Taxonomy" id="3075545"/>
    <lineage>
        <taxon>Bacteria</taxon>
        <taxon>Bacillati</taxon>
        <taxon>Actinomycetota</taxon>
        <taxon>Actinomycetes</taxon>
        <taxon>Pseudonocardiales</taxon>
        <taxon>Pseudonocardiaceae</taxon>
        <taxon>Pseudonocardia</taxon>
    </lineage>
</organism>
<dbReference type="GO" id="GO:0016491">
    <property type="term" value="F:oxidoreductase activity"/>
    <property type="evidence" value="ECO:0007669"/>
    <property type="project" value="UniProtKB-KW"/>
</dbReference>
<feature type="transmembrane region" description="Helical" evidence="10">
    <location>
        <begin position="405"/>
        <end position="424"/>
    </location>
</feature>
<name>A0ABU2NH19_9PSEU</name>
<dbReference type="InterPro" id="IPR023753">
    <property type="entry name" value="FAD/NAD-binding_dom"/>
</dbReference>
<feature type="region of interest" description="Disordered" evidence="9">
    <location>
        <begin position="453"/>
        <end position="503"/>
    </location>
</feature>
<evidence type="ECO:0000256" key="4">
    <source>
        <dbReference type="ARBA" id="ARBA00022827"/>
    </source>
</evidence>
<accession>A0ABU2NH19</accession>
<evidence type="ECO:0000256" key="6">
    <source>
        <dbReference type="ARBA" id="ARBA00023002"/>
    </source>
</evidence>
<keyword evidence="10" id="KW-0472">Membrane</keyword>
<feature type="domain" description="External alternative NADH-ubiquinone oxidoreductase-like C-terminal" evidence="12">
    <location>
        <begin position="382"/>
        <end position="438"/>
    </location>
</feature>
<comment type="caution">
    <text evidence="13">The sequence shown here is derived from an EMBL/GenBank/DDBJ whole genome shotgun (WGS) entry which is preliminary data.</text>
</comment>
<dbReference type="Gene3D" id="3.50.50.100">
    <property type="match status" value="1"/>
</dbReference>
<evidence type="ECO:0000259" key="12">
    <source>
        <dbReference type="Pfam" id="PF22366"/>
    </source>
</evidence>
<proteinExistence type="inferred from homology"/>
<evidence type="ECO:0000256" key="7">
    <source>
        <dbReference type="ARBA" id="ARBA00023027"/>
    </source>
</evidence>
<dbReference type="PRINTS" id="PR00411">
    <property type="entry name" value="PNDRDTASEI"/>
</dbReference>
<dbReference type="EC" id="1.6.5.9" evidence="2"/>
<keyword evidence="7" id="KW-0520">NAD</keyword>
<evidence type="ECO:0000256" key="3">
    <source>
        <dbReference type="ARBA" id="ARBA00022630"/>
    </source>
</evidence>
<feature type="domain" description="FAD/NAD(P)-binding" evidence="11">
    <location>
        <begin position="33"/>
        <end position="357"/>
    </location>
</feature>
<evidence type="ECO:0000259" key="11">
    <source>
        <dbReference type="Pfam" id="PF07992"/>
    </source>
</evidence>
<keyword evidence="14" id="KW-1185">Reference proteome</keyword>
<reference evidence="14" key="1">
    <citation type="submission" date="2023-07" db="EMBL/GenBank/DDBJ databases">
        <title>30 novel species of actinomycetes from the DSMZ collection.</title>
        <authorList>
            <person name="Nouioui I."/>
        </authorList>
    </citation>
    <scope>NUCLEOTIDE SEQUENCE [LARGE SCALE GENOMIC DNA]</scope>
    <source>
        <strain evidence="14">DSM 45834</strain>
    </source>
</reference>
<keyword evidence="10" id="KW-1133">Transmembrane helix</keyword>
<dbReference type="PRINTS" id="PR00368">
    <property type="entry name" value="FADPNR"/>
</dbReference>
<comment type="catalytic activity">
    <reaction evidence="8">
        <text>a quinone + NADH + H(+) = a quinol + NAD(+)</text>
        <dbReference type="Rhea" id="RHEA:46160"/>
        <dbReference type="ChEBI" id="CHEBI:15378"/>
        <dbReference type="ChEBI" id="CHEBI:24646"/>
        <dbReference type="ChEBI" id="CHEBI:57540"/>
        <dbReference type="ChEBI" id="CHEBI:57945"/>
        <dbReference type="ChEBI" id="CHEBI:132124"/>
        <dbReference type="EC" id="1.6.5.9"/>
    </reaction>
</comment>
<dbReference type="PANTHER" id="PTHR43706">
    <property type="entry name" value="NADH DEHYDROGENASE"/>
    <property type="match status" value="1"/>
</dbReference>
<keyword evidence="4" id="KW-0274">FAD</keyword>
<dbReference type="Pfam" id="PF22366">
    <property type="entry name" value="NDH2_C"/>
    <property type="match status" value="1"/>
</dbReference>
<evidence type="ECO:0000256" key="10">
    <source>
        <dbReference type="SAM" id="Phobius"/>
    </source>
</evidence>
<keyword evidence="3" id="KW-0285">Flavoprotein</keyword>
<dbReference type="PANTHER" id="PTHR43706:SF47">
    <property type="entry name" value="EXTERNAL NADH-UBIQUINONE OXIDOREDUCTASE 1, MITOCHONDRIAL-RELATED"/>
    <property type="match status" value="1"/>
</dbReference>
<dbReference type="InterPro" id="IPR054585">
    <property type="entry name" value="NDH2-like_C"/>
</dbReference>
<evidence type="ECO:0000256" key="2">
    <source>
        <dbReference type="ARBA" id="ARBA00012637"/>
    </source>
</evidence>
<evidence type="ECO:0000256" key="5">
    <source>
        <dbReference type="ARBA" id="ARBA00022946"/>
    </source>
</evidence>
<keyword evidence="6 13" id="KW-0560">Oxidoreductase</keyword>
<dbReference type="Proteomes" id="UP001183202">
    <property type="component" value="Unassembled WGS sequence"/>
</dbReference>
<keyword evidence="5" id="KW-0809">Transit peptide</keyword>
<keyword evidence="10" id="KW-0812">Transmembrane</keyword>
<sequence length="503" mass="53606">MRAVDETGEGAMTEQAAAGGAVSAAGTTGARHRVVVIGGGFGGLNAVRALAAADADVTVVDRTNHHLFQPLLYQVAAGILPPGLIAPALRSIIKNQANAHAVLAEVTKIDLANREISTEAPDGRTIALGYDTLVVAGGATHSYFGRDEFAEFAPGMKTIEDARYLRDRILSAFELAEISTDPVERAELLTFVVIGAGPTGVEMVGQIAELAHTVLPRDYRSIDTRQARIILLEGAPSVLPPFDKKLQVYTKRVLEKMGVEIHLNSLAVGMDDDSVTVKGPDGVQTIRCRTRIWAAGVAASPLAKMLAEQSDVETDRAGRIPVNPDCTVPGHPEVFAIGDMISLNKLPGVAQPALQEGKYVGRVIKARLAGLPAPPPFKYFDKGSMATIGYRAAVADAFKVKVTGVLAYLMWAFIHVAYLVGWGNRLGTMYTWARALVFTKNRGHRIITFEQAHTQVEHHPQPPKDTPVIEQSVPPATGTVESGPLPPGDRPAEQVPAAGRETG</sequence>
<protein>
    <recommendedName>
        <fullName evidence="2">NADH:ubiquinone reductase (non-electrogenic)</fullName>
        <ecNumber evidence="2">1.6.5.9</ecNumber>
    </recommendedName>
</protein>
<dbReference type="InterPro" id="IPR036188">
    <property type="entry name" value="FAD/NAD-bd_sf"/>
</dbReference>